<gene>
    <name evidence="11" type="ORF">FHU37_003947</name>
</gene>
<evidence type="ECO:0000256" key="3">
    <source>
        <dbReference type="ARBA" id="ARBA00011991"/>
    </source>
</evidence>
<dbReference type="EC" id="2.4.2.21" evidence="3"/>
<evidence type="ECO:0000256" key="9">
    <source>
        <dbReference type="ARBA" id="ARBA00047340"/>
    </source>
</evidence>
<reference evidence="11 12" key="1">
    <citation type="submission" date="2020-07" db="EMBL/GenBank/DDBJ databases">
        <title>Sequencing the genomes of 1000 actinobacteria strains.</title>
        <authorList>
            <person name="Klenk H.-P."/>
        </authorList>
    </citation>
    <scope>NUCLEOTIDE SEQUENCE [LARGE SCALE GENOMIC DNA]</scope>
    <source>
        <strain evidence="11 12">DSM 42178</strain>
    </source>
</reference>
<dbReference type="Pfam" id="PF02277">
    <property type="entry name" value="DBI_PRT"/>
    <property type="match status" value="1"/>
</dbReference>
<comment type="caution">
    <text evidence="11">The sequence shown here is derived from an EMBL/GenBank/DDBJ whole genome shotgun (WGS) entry which is preliminary data.</text>
</comment>
<evidence type="ECO:0000256" key="1">
    <source>
        <dbReference type="ARBA" id="ARBA00005049"/>
    </source>
</evidence>
<dbReference type="EMBL" id="JACBZD010000001">
    <property type="protein sequence ID" value="NYI07004.1"/>
    <property type="molecule type" value="Genomic_DNA"/>
</dbReference>
<dbReference type="PANTHER" id="PTHR43463">
    <property type="entry name" value="NICOTINATE-NUCLEOTIDE--DIMETHYLBENZIMIDAZOLE PHOSPHORIBOSYLTRANSFERASE"/>
    <property type="match status" value="1"/>
</dbReference>
<sequence>MSSLDSDTAAGATTPTPVDGAPSTAAAASEPLDVDSVAALVGRPDQAARDAAGRHRLRQPGHVGSLGRLERLAGWLSAVRGTVPARPAAAPKAILFAGDHGVAELDVSTQPPGATELLVRQVLDGTAPVAVLARRFGAELRVVDMSVDAEPDAFGPSVARHRVRRGSGRVDVADALTREEAEQAFRAGMAIADEEADSGTDLVLLGDLGRGSTTVAAVLVAAVTASDAASVVGRGSGIDDYQWMHKCAAIRDALRRARRVQSDPIQLLATSGGADYAAMCGFLLQAAVRRLPVVLDGVASAACALLVQRMAFRAPEWWVVGSAVAEPAQEKALARLGLEPPLLDQGVDRGEGIGSLIALPLIQAAADLASAVPAVEEPPTPDGADADGTSTDGAAVTE</sequence>
<dbReference type="SUPFAM" id="SSF52733">
    <property type="entry name" value="Nicotinate mononucleotide:5,6-dimethylbenzimidazole phosphoribosyltransferase (CobT)"/>
    <property type="match status" value="1"/>
</dbReference>
<dbReference type="AlphaFoldDB" id="A0A853A292"/>
<feature type="region of interest" description="Disordered" evidence="10">
    <location>
        <begin position="1"/>
        <end position="29"/>
    </location>
</feature>
<name>A0A853A292_9ACTN</name>
<evidence type="ECO:0000256" key="7">
    <source>
        <dbReference type="ARBA" id="ARBA00022679"/>
    </source>
</evidence>
<dbReference type="InterPro" id="IPR023195">
    <property type="entry name" value="Nict_dMeBzImd_PRibTrfase_N"/>
</dbReference>
<dbReference type="Gene3D" id="1.10.1610.10">
    <property type="match status" value="1"/>
</dbReference>
<evidence type="ECO:0000256" key="5">
    <source>
        <dbReference type="ARBA" id="ARBA00022573"/>
    </source>
</evidence>
<dbReference type="Gene3D" id="3.40.50.10210">
    <property type="match status" value="1"/>
</dbReference>
<dbReference type="Proteomes" id="UP000567795">
    <property type="component" value="Unassembled WGS sequence"/>
</dbReference>
<keyword evidence="12" id="KW-1185">Reference proteome</keyword>
<proteinExistence type="inferred from homology"/>
<accession>A0A853A292</accession>
<feature type="compositionally biased region" description="Low complexity" evidence="10">
    <location>
        <begin position="382"/>
        <end position="398"/>
    </location>
</feature>
<evidence type="ECO:0000256" key="10">
    <source>
        <dbReference type="SAM" id="MobiDB-lite"/>
    </source>
</evidence>
<dbReference type="InterPro" id="IPR036087">
    <property type="entry name" value="Nict_dMeBzImd_PRibTrfase_sf"/>
</dbReference>
<feature type="compositionally biased region" description="Polar residues" evidence="10">
    <location>
        <begin position="1"/>
        <end position="16"/>
    </location>
</feature>
<dbReference type="CDD" id="cd02439">
    <property type="entry name" value="DMB-PRT_CobT"/>
    <property type="match status" value="1"/>
</dbReference>
<organism evidence="11 12">
    <name type="scientific">Allostreptomyces psammosilenae</name>
    <dbReference type="NCBI Taxonomy" id="1892865"/>
    <lineage>
        <taxon>Bacteria</taxon>
        <taxon>Bacillati</taxon>
        <taxon>Actinomycetota</taxon>
        <taxon>Actinomycetes</taxon>
        <taxon>Kitasatosporales</taxon>
        <taxon>Streptomycetaceae</taxon>
        <taxon>Allostreptomyces</taxon>
    </lineage>
</organism>
<evidence type="ECO:0000256" key="2">
    <source>
        <dbReference type="ARBA" id="ARBA00007110"/>
    </source>
</evidence>
<evidence type="ECO:0000313" key="11">
    <source>
        <dbReference type="EMBL" id="NYI07004.1"/>
    </source>
</evidence>
<evidence type="ECO:0000256" key="6">
    <source>
        <dbReference type="ARBA" id="ARBA00022676"/>
    </source>
</evidence>
<dbReference type="PANTHER" id="PTHR43463:SF1">
    <property type="entry name" value="NICOTINATE-NUCLEOTIDE--DIMETHYLBENZIMIDAZOLE PHOSPHORIBOSYLTRANSFERASE"/>
    <property type="match status" value="1"/>
</dbReference>
<evidence type="ECO:0000256" key="4">
    <source>
        <dbReference type="ARBA" id="ARBA00015486"/>
    </source>
</evidence>
<evidence type="ECO:0000256" key="8">
    <source>
        <dbReference type="ARBA" id="ARBA00030686"/>
    </source>
</evidence>
<comment type="catalytic activity">
    <reaction evidence="9">
        <text>5,6-dimethylbenzimidazole + nicotinate beta-D-ribonucleotide = alpha-ribazole 5'-phosphate + nicotinate + H(+)</text>
        <dbReference type="Rhea" id="RHEA:11196"/>
        <dbReference type="ChEBI" id="CHEBI:15378"/>
        <dbReference type="ChEBI" id="CHEBI:15890"/>
        <dbReference type="ChEBI" id="CHEBI:32544"/>
        <dbReference type="ChEBI" id="CHEBI:57502"/>
        <dbReference type="ChEBI" id="CHEBI:57918"/>
        <dbReference type="EC" id="2.4.2.21"/>
    </reaction>
</comment>
<dbReference type="GO" id="GO:0008939">
    <property type="term" value="F:nicotinate-nucleotide-dimethylbenzimidazole phosphoribosyltransferase activity"/>
    <property type="evidence" value="ECO:0007669"/>
    <property type="project" value="UniProtKB-EC"/>
</dbReference>
<keyword evidence="7 11" id="KW-0808">Transferase</keyword>
<keyword evidence="5" id="KW-0169">Cobalamin biosynthesis</keyword>
<evidence type="ECO:0000313" key="12">
    <source>
        <dbReference type="Proteomes" id="UP000567795"/>
    </source>
</evidence>
<protein>
    <recommendedName>
        <fullName evidence="4">Nicotinate-nucleotide--dimethylbenzimidazole phosphoribosyltransferase</fullName>
        <ecNumber evidence="3">2.4.2.21</ecNumber>
    </recommendedName>
    <alternativeName>
        <fullName evidence="8">N(1)-alpha-phosphoribosyltransferase</fullName>
    </alternativeName>
</protein>
<comment type="similarity">
    <text evidence="2">Belongs to the CobT family.</text>
</comment>
<comment type="pathway">
    <text evidence="1">Nucleoside biosynthesis; alpha-ribazole biosynthesis; alpha-ribazole from 5,6-dimethylbenzimidazole: step 1/2.</text>
</comment>
<dbReference type="InterPro" id="IPR003200">
    <property type="entry name" value="Nict_dMeBzImd_PRibTrfase"/>
</dbReference>
<dbReference type="UniPathway" id="UPA00061">
    <property type="reaction ID" value="UER00516"/>
</dbReference>
<feature type="region of interest" description="Disordered" evidence="10">
    <location>
        <begin position="374"/>
        <end position="398"/>
    </location>
</feature>
<keyword evidence="6 11" id="KW-0328">Glycosyltransferase</keyword>
<dbReference type="GO" id="GO:0009236">
    <property type="term" value="P:cobalamin biosynthetic process"/>
    <property type="evidence" value="ECO:0007669"/>
    <property type="project" value="UniProtKB-KW"/>
</dbReference>
<dbReference type="NCBIfam" id="NF000996">
    <property type="entry name" value="PRK00105.1"/>
    <property type="match status" value="1"/>
</dbReference>